<dbReference type="AlphaFoldDB" id="A0A7S2Z3S5"/>
<dbReference type="PANTHER" id="PTHR22950:SF349">
    <property type="entry name" value="AMINO ACID TRANSPORTER TRANSMEMBRANE DOMAIN-CONTAINING PROTEIN"/>
    <property type="match status" value="1"/>
</dbReference>
<feature type="transmembrane region" description="Helical" evidence="7">
    <location>
        <begin position="224"/>
        <end position="240"/>
    </location>
</feature>
<feature type="transmembrane region" description="Helical" evidence="7">
    <location>
        <begin position="117"/>
        <end position="139"/>
    </location>
</feature>
<evidence type="ECO:0000256" key="1">
    <source>
        <dbReference type="ARBA" id="ARBA00004141"/>
    </source>
</evidence>
<keyword evidence="2 7" id="KW-0812">Transmembrane</keyword>
<protein>
    <recommendedName>
        <fullName evidence="8">Amino acid transporter transmembrane domain-containing protein</fullName>
    </recommendedName>
</protein>
<sequence>MQVLNGNLVSSMKVLPRRPAGNASSNRTRTLPSGGKKALGSGRRGLTAVVARRDAAQKRPASLERLAPSTRPRAAAEGQGFAMPSSEPEDASKIGEGAATASVMKAVMGAGCFALPWSFANGGLGLTTLSLVIMCTVCLKTLEFMFRARDAALANQSAKKLGDIENYVDISTLTLGSKGSTLVRIIMCLTCFGVCSAYLVFIASTLVTMGTAYGWPAFAQSEKTLIYAISPLMVALAWMRSVSGVSIISIFGNISVLVGMTFVLLDAVKNPISLSSLPMAVPTQFSAYVGSVAFLFLVHFALPDIEANMGDRKKFASAAFKGYWLCALVCFIFGGVGAIGYGPQVKSVAIAMLETGFIAVTVKLLLCANVLATFPLIVRSSFTTIEDAFGGMGLVSSNIMRTVYVLAAAFCGASIPSFGKLVGLVGGVACTALGMTVPVIMLNKVNKETLAKSGKPIMSGLDKVLSPFIFVLSVIIMAFVVATS</sequence>
<feature type="transmembrane region" description="Helical" evidence="7">
    <location>
        <begin position="424"/>
        <end position="443"/>
    </location>
</feature>
<dbReference type="PANTHER" id="PTHR22950">
    <property type="entry name" value="AMINO ACID TRANSPORTER"/>
    <property type="match status" value="1"/>
</dbReference>
<feature type="region of interest" description="Disordered" evidence="6">
    <location>
        <begin position="1"/>
        <end position="94"/>
    </location>
</feature>
<proteinExistence type="predicted"/>
<feature type="domain" description="Amino acid transporter transmembrane" evidence="8">
    <location>
        <begin position="97"/>
        <end position="482"/>
    </location>
</feature>
<dbReference type="InterPro" id="IPR013057">
    <property type="entry name" value="AA_transpt_TM"/>
</dbReference>
<name>A0A7S2Z3S5_9CHLO</name>
<evidence type="ECO:0000256" key="5">
    <source>
        <dbReference type="ARBA" id="ARBA00023136"/>
    </source>
</evidence>
<evidence type="ECO:0000256" key="2">
    <source>
        <dbReference type="ARBA" id="ARBA00022692"/>
    </source>
</evidence>
<accession>A0A7S2Z3S5</accession>
<dbReference type="Pfam" id="PF01490">
    <property type="entry name" value="Aa_trans"/>
    <property type="match status" value="1"/>
</dbReference>
<organism evidence="9">
    <name type="scientific">Chloropicon laureae</name>
    <dbReference type="NCBI Taxonomy" id="464258"/>
    <lineage>
        <taxon>Eukaryota</taxon>
        <taxon>Viridiplantae</taxon>
        <taxon>Chlorophyta</taxon>
        <taxon>Chloropicophyceae</taxon>
        <taxon>Chloropicales</taxon>
        <taxon>Chloropicaceae</taxon>
        <taxon>Chloropicon</taxon>
    </lineage>
</organism>
<feature type="transmembrane region" description="Helical" evidence="7">
    <location>
        <begin position="182"/>
        <end position="204"/>
    </location>
</feature>
<feature type="compositionally biased region" description="Polar residues" evidence="6">
    <location>
        <begin position="22"/>
        <end position="31"/>
    </location>
</feature>
<gene>
    <name evidence="9" type="ORF">CLAU1311_LOCUS5180</name>
</gene>
<keyword evidence="5 7" id="KW-0472">Membrane</keyword>
<keyword evidence="4 7" id="KW-1133">Transmembrane helix</keyword>
<reference evidence="9" key="1">
    <citation type="submission" date="2021-01" db="EMBL/GenBank/DDBJ databases">
        <authorList>
            <person name="Corre E."/>
            <person name="Pelletier E."/>
            <person name="Niang G."/>
            <person name="Scheremetjew M."/>
            <person name="Finn R."/>
            <person name="Kale V."/>
            <person name="Holt S."/>
            <person name="Cochrane G."/>
            <person name="Meng A."/>
            <person name="Brown T."/>
            <person name="Cohen L."/>
        </authorList>
    </citation>
    <scope>NUCLEOTIDE SEQUENCE</scope>
    <source>
        <strain evidence="9">RCC856</strain>
    </source>
</reference>
<evidence type="ECO:0000313" key="9">
    <source>
        <dbReference type="EMBL" id="CAE0020972.1"/>
    </source>
</evidence>
<comment type="subcellular location">
    <subcellularLocation>
        <location evidence="1">Membrane</location>
        <topology evidence="1">Multi-pass membrane protein</topology>
    </subcellularLocation>
</comment>
<evidence type="ECO:0000256" key="7">
    <source>
        <dbReference type="SAM" id="Phobius"/>
    </source>
</evidence>
<feature type="transmembrane region" description="Helical" evidence="7">
    <location>
        <begin position="464"/>
        <end position="482"/>
    </location>
</feature>
<feature type="transmembrane region" description="Helical" evidence="7">
    <location>
        <begin position="355"/>
        <end position="378"/>
    </location>
</feature>
<keyword evidence="3" id="KW-0029">Amino-acid transport</keyword>
<feature type="transmembrane region" description="Helical" evidence="7">
    <location>
        <begin position="399"/>
        <end position="418"/>
    </location>
</feature>
<feature type="transmembrane region" description="Helical" evidence="7">
    <location>
        <begin position="323"/>
        <end position="343"/>
    </location>
</feature>
<evidence type="ECO:0000256" key="6">
    <source>
        <dbReference type="SAM" id="MobiDB-lite"/>
    </source>
</evidence>
<dbReference type="GO" id="GO:0015179">
    <property type="term" value="F:L-amino acid transmembrane transporter activity"/>
    <property type="evidence" value="ECO:0007669"/>
    <property type="project" value="TreeGrafter"/>
</dbReference>
<feature type="transmembrane region" description="Helical" evidence="7">
    <location>
        <begin position="285"/>
        <end position="302"/>
    </location>
</feature>
<evidence type="ECO:0000259" key="8">
    <source>
        <dbReference type="Pfam" id="PF01490"/>
    </source>
</evidence>
<feature type="transmembrane region" description="Helical" evidence="7">
    <location>
        <begin position="247"/>
        <end position="265"/>
    </location>
</feature>
<dbReference type="GO" id="GO:0005774">
    <property type="term" value="C:vacuolar membrane"/>
    <property type="evidence" value="ECO:0007669"/>
    <property type="project" value="TreeGrafter"/>
</dbReference>
<keyword evidence="3" id="KW-0813">Transport</keyword>
<dbReference type="EMBL" id="HBHU01007993">
    <property type="protein sequence ID" value="CAE0020972.1"/>
    <property type="molecule type" value="Transcribed_RNA"/>
</dbReference>
<evidence type="ECO:0000256" key="4">
    <source>
        <dbReference type="ARBA" id="ARBA00022989"/>
    </source>
</evidence>
<evidence type="ECO:0000256" key="3">
    <source>
        <dbReference type="ARBA" id="ARBA00022970"/>
    </source>
</evidence>
<feature type="compositionally biased region" description="Polar residues" evidence="6">
    <location>
        <begin position="1"/>
        <end position="10"/>
    </location>
</feature>